<dbReference type="GO" id="GO:0035621">
    <property type="term" value="P:ER to Golgi ceramide transport"/>
    <property type="evidence" value="ECO:0007669"/>
    <property type="project" value="EnsemblFungi"/>
</dbReference>
<evidence type="ECO:0000256" key="9">
    <source>
        <dbReference type="SAM" id="Coils"/>
    </source>
</evidence>
<dbReference type="InterPro" id="IPR037762">
    <property type="entry name" value="C2C_Tricalbin"/>
</dbReference>
<name>J7RLL4_HUIN7</name>
<feature type="transmembrane region" description="Helical" evidence="11">
    <location>
        <begin position="115"/>
        <end position="132"/>
    </location>
</feature>
<dbReference type="KEGG" id="kng:KNAG_0E01610"/>
<dbReference type="PANTHER" id="PTHR46980:SF2">
    <property type="entry name" value="TRICALBIN-1-RELATED"/>
    <property type="match status" value="1"/>
</dbReference>
<dbReference type="FunFam" id="2.60.40.150:FF:000226">
    <property type="entry name" value="Tcb1p"/>
    <property type="match status" value="1"/>
</dbReference>
<dbReference type="InterPro" id="IPR017147">
    <property type="entry name" value="Tricalbin"/>
</dbReference>
<dbReference type="InterPro" id="IPR037761">
    <property type="entry name" value="C2A_Tricalbin"/>
</dbReference>
<dbReference type="GO" id="GO:0055091">
    <property type="term" value="P:phospholipid homeostasis"/>
    <property type="evidence" value="ECO:0007669"/>
    <property type="project" value="EnsemblFungi"/>
</dbReference>
<dbReference type="GO" id="GO:0008289">
    <property type="term" value="F:lipid binding"/>
    <property type="evidence" value="ECO:0007669"/>
    <property type="project" value="UniProtKB-KW"/>
</dbReference>
<dbReference type="OMA" id="GWTGDVM"/>
<feature type="region of interest" description="Disordered" evidence="10">
    <location>
        <begin position="1"/>
        <end position="70"/>
    </location>
</feature>
<dbReference type="InterPro" id="IPR037756">
    <property type="entry name" value="C2D_Tricalbin"/>
</dbReference>
<evidence type="ECO:0000256" key="8">
    <source>
        <dbReference type="ARBA" id="ARBA00023136"/>
    </source>
</evidence>
<keyword evidence="5 11" id="KW-1133">Transmembrane helix</keyword>
<feature type="domain" description="C2" evidence="12">
    <location>
        <begin position="978"/>
        <end position="1099"/>
    </location>
</feature>
<keyword evidence="8 11" id="KW-0472">Membrane</keyword>
<dbReference type="AlphaFoldDB" id="J7RLL4"/>
<dbReference type="Pfam" id="PF00168">
    <property type="entry name" value="C2"/>
    <property type="match status" value="3"/>
</dbReference>
<comment type="subcellular location">
    <subcellularLocation>
        <location evidence="1">Membrane</location>
    </subcellularLocation>
</comment>
<feature type="compositionally biased region" description="Basic and acidic residues" evidence="10">
    <location>
        <begin position="1"/>
        <end position="17"/>
    </location>
</feature>
<reference evidence="15" key="2">
    <citation type="submission" date="2012-08" db="EMBL/GenBank/DDBJ databases">
        <title>Genome sequence of Kazachstania naganishii.</title>
        <authorList>
            <person name="Gordon J.L."/>
            <person name="Armisen D."/>
            <person name="Proux-Wera E."/>
            <person name="OhEigeartaigh S.S."/>
            <person name="Byrne K.P."/>
            <person name="Wolfe K.H."/>
        </authorList>
    </citation>
    <scope>NUCLEOTIDE SEQUENCE [LARGE SCALE GENOMIC DNA]</scope>
    <source>
        <strain evidence="15">ATCC MYA-139 / BCRC 22969 / CBS 8797 / CCRC 22969 / KCTC 17520 / NBRC 10181 / NCYC 3082</strain>
    </source>
</reference>
<dbReference type="RefSeq" id="XP_022464669.1">
    <property type="nucleotide sequence ID" value="XM_022608144.1"/>
</dbReference>
<dbReference type="GO" id="GO:0061817">
    <property type="term" value="P:endoplasmic reticulum-plasma membrane tethering"/>
    <property type="evidence" value="ECO:0007669"/>
    <property type="project" value="InterPro"/>
</dbReference>
<dbReference type="CDD" id="cd21678">
    <property type="entry name" value="SMP_TCB"/>
    <property type="match status" value="1"/>
</dbReference>
<keyword evidence="7" id="KW-0446">Lipid-binding</keyword>
<dbReference type="FunFam" id="2.60.40.150:FF:000217">
    <property type="entry name" value="Tcb1p"/>
    <property type="match status" value="1"/>
</dbReference>
<evidence type="ECO:0000256" key="1">
    <source>
        <dbReference type="ARBA" id="ARBA00004370"/>
    </source>
</evidence>
<dbReference type="PANTHER" id="PTHR46980">
    <property type="entry name" value="TRICALBIN-1-RELATED"/>
    <property type="match status" value="1"/>
</dbReference>
<dbReference type="OrthoDB" id="1029639at2759"/>
<dbReference type="InterPro" id="IPR056910">
    <property type="entry name" value="TCB1-3_C2"/>
</dbReference>
<dbReference type="eggNOG" id="KOG1012">
    <property type="taxonomic scope" value="Eukaryota"/>
</dbReference>
<dbReference type="PROSITE" id="PS51847">
    <property type="entry name" value="SMP"/>
    <property type="match status" value="1"/>
</dbReference>
<dbReference type="Pfam" id="PF24920">
    <property type="entry name" value="C2_TCB1"/>
    <property type="match status" value="1"/>
</dbReference>
<dbReference type="InterPro" id="IPR031468">
    <property type="entry name" value="SMP_LBD"/>
</dbReference>
<dbReference type="GO" id="GO:0032541">
    <property type="term" value="C:cortical endoplasmic reticulum"/>
    <property type="evidence" value="ECO:0007669"/>
    <property type="project" value="EnsemblFungi"/>
</dbReference>
<feature type="compositionally biased region" description="Polar residues" evidence="10">
    <location>
        <begin position="20"/>
        <end position="31"/>
    </location>
</feature>
<keyword evidence="9" id="KW-0175">Coiled coil</keyword>
<gene>
    <name evidence="14" type="primary">KNAG0E01610</name>
    <name evidence="14" type="ordered locus">KNAG_0E01610</name>
</gene>
<dbReference type="CDD" id="cd04044">
    <property type="entry name" value="C2A_Tricalbin-like"/>
    <property type="match status" value="1"/>
</dbReference>
<evidence type="ECO:0000313" key="15">
    <source>
        <dbReference type="Proteomes" id="UP000006310"/>
    </source>
</evidence>
<organism evidence="14 15">
    <name type="scientific">Huiozyma naganishii (strain ATCC MYA-139 / BCRC 22969 / CBS 8797 / KCTC 17520 / NBRC 10181 / NCYC 3082 / Yp74L-3)</name>
    <name type="common">Yeast</name>
    <name type="synonym">Kazachstania naganishii</name>
    <dbReference type="NCBI Taxonomy" id="1071383"/>
    <lineage>
        <taxon>Eukaryota</taxon>
        <taxon>Fungi</taxon>
        <taxon>Dikarya</taxon>
        <taxon>Ascomycota</taxon>
        <taxon>Saccharomycotina</taxon>
        <taxon>Saccharomycetes</taxon>
        <taxon>Saccharomycetales</taxon>
        <taxon>Saccharomycetaceae</taxon>
        <taxon>Huiozyma</taxon>
    </lineage>
</organism>
<reference evidence="14 15" key="1">
    <citation type="journal article" date="2011" name="Proc. Natl. Acad. Sci. U.S.A.">
        <title>Evolutionary erosion of yeast sex chromosomes by mating-type switching accidents.</title>
        <authorList>
            <person name="Gordon J.L."/>
            <person name="Armisen D."/>
            <person name="Proux-Wera E."/>
            <person name="Oheigeartaigh S.S."/>
            <person name="Byrne K.P."/>
            <person name="Wolfe K.H."/>
        </authorList>
    </citation>
    <scope>NUCLEOTIDE SEQUENCE [LARGE SCALE GENOMIC DNA]</scope>
    <source>
        <strain evidence="15">ATCC MYA-139 / BCRC 22969 / CBS 8797 / CCRC 22969 / KCTC 17520 / NBRC 10181 / NCYC 3082</strain>
    </source>
</reference>
<dbReference type="InterPro" id="IPR035892">
    <property type="entry name" value="C2_domain_sf"/>
</dbReference>
<proteinExistence type="predicted"/>
<keyword evidence="15" id="KW-1185">Reference proteome</keyword>
<dbReference type="GO" id="GO:0060304">
    <property type="term" value="P:regulation of phosphatidylinositol dephosphorylation"/>
    <property type="evidence" value="ECO:0007669"/>
    <property type="project" value="EnsemblFungi"/>
</dbReference>
<evidence type="ECO:0000256" key="2">
    <source>
        <dbReference type="ARBA" id="ARBA00022448"/>
    </source>
</evidence>
<dbReference type="PROSITE" id="PS50004">
    <property type="entry name" value="C2"/>
    <property type="match status" value="3"/>
</dbReference>
<evidence type="ECO:0000259" key="13">
    <source>
        <dbReference type="PROSITE" id="PS51847"/>
    </source>
</evidence>
<protein>
    <recommendedName>
        <fullName evidence="16">Tricalbin</fullName>
    </recommendedName>
</protein>
<keyword evidence="4" id="KW-0677">Repeat</keyword>
<dbReference type="GO" id="GO:0016020">
    <property type="term" value="C:membrane"/>
    <property type="evidence" value="ECO:0007669"/>
    <property type="project" value="UniProtKB-SubCell"/>
</dbReference>
<dbReference type="SMART" id="SM00239">
    <property type="entry name" value="C2"/>
    <property type="match status" value="3"/>
</dbReference>
<keyword evidence="2" id="KW-0813">Transport</keyword>
<dbReference type="GO" id="GO:0090158">
    <property type="term" value="P:endoplasmic reticulum membrane organization"/>
    <property type="evidence" value="ECO:0007669"/>
    <property type="project" value="EnsemblFungi"/>
</dbReference>
<evidence type="ECO:0008006" key="16">
    <source>
        <dbReference type="Google" id="ProtNLM"/>
    </source>
</evidence>
<dbReference type="SUPFAM" id="SSF49562">
    <property type="entry name" value="C2 domain (Calcium/lipid-binding domain, CaLB)"/>
    <property type="match status" value="3"/>
</dbReference>
<evidence type="ECO:0000313" key="14">
    <source>
        <dbReference type="EMBL" id="CCK70423.1"/>
    </source>
</evidence>
<sequence>MVAKEDANSAVADKGHDASASATDSNIASNQSEERMGGSSLKKAKTSANISEKKASKAGTGDSANRQRKDTSYIGWQQTGNWEEKDELTAEDELLDLTKDTLLDNVLPDAVYGDWYHFVGIIFLGGFLSFFLGYFKFSLAPVFFVIVVSTLFYRTSAKKYRGSIRDLVQKEFTVQKIENDYESFEWLNSFLDKYWPILEPSVSQMVVEQVNEILATNTAIPSFITAIWIDKFTVGVKPPRVEAAKTFLNTAPDVVVMDWILSFTPHDLSDMTAKQVRNYVNEEVMVKAKMFGMTPSVTVSELAFKAKARVRFTLMTAFPHVETVNLQLLEVPDIDFVATVFGNSIFNWELMSFPGLTSFIKLMANKYMGPILLPPFSLQLNIPTLLSDSNVSIGIVEITIKKATDLKTGTNVLNQSVDPYLCFELDNKKVGQTRTVRDTLNPIWNETLFVLLSSYTVPLTISVMDKRSKLKDKKIGRIEFNMNSLYDNPNQRDIKEQFLRNSKPVGELVFDLKFFPTLQARSLPDGTVEEMPDLNTGIAKIVLDDIEGIAEEKKKESYSVDVYMNAKFIGKTSKGSSSEVIKFGDEFESIIPDRRKTRYRFVVKDSKNNVVTAVMQSLNDLIDRSEIDKKQIPLRGTKGALKVSTYWRPVRLDFGNNSIAYTPPIGVLRVFINRADNLLNLEKIGKIGPYTKVLVNGTSRGRTEDRKGTLSPVWNQSIYVAVTSPNQRITLEVMDVETSRKDRSVGKFNIDVQDLFHKNKDNEYEECIDKSPRTGRLITKKGPRGNLTYYLSFYPTLPVLTLEEMEEAKKLEKKRQFVDEHKDNAKKLTEVERQKLEEEKLVVEEMDQILKQKKKLELNELMDHKSGVLAVSVLDGTVPQPGVYVQAFFDGNNHSRFTSPRMNSAVISNGWTGDVAIKELDYSMTTFRVTENPNASKGESCLCEVSLATAELIKGCYHRPSIVQMSGEGGGKLLVQVQWFPIDVKELPQSDLITNSGELTVLAKNADNLTSADTNGYSDPYLKFFINDEKNAIFKTHVEKKTLNPVWNEAATFPITNRVNDTLRIRVMDWDMASGDDAIGTAVVNLADVKPEGTTPMDVPVTYEGQDGGMLHLEFSFSAKYVTARAPERQTKTAEVTTKGLGTGLKAGTTVVNTGIGAVGKIGKGIFHVGKLGKGKGKKEGVNETEADTEF</sequence>
<evidence type="ECO:0000259" key="12">
    <source>
        <dbReference type="PROSITE" id="PS50004"/>
    </source>
</evidence>
<evidence type="ECO:0000256" key="6">
    <source>
        <dbReference type="ARBA" id="ARBA00023055"/>
    </source>
</evidence>
<dbReference type="Proteomes" id="UP000006310">
    <property type="component" value="Chromosome 5"/>
</dbReference>
<dbReference type="CDD" id="cd04045">
    <property type="entry name" value="C2C_Tricalbin-like"/>
    <property type="match status" value="1"/>
</dbReference>
<dbReference type="InterPro" id="IPR000008">
    <property type="entry name" value="C2_dom"/>
</dbReference>
<feature type="domain" description="C2" evidence="12">
    <location>
        <begin position="374"/>
        <end position="495"/>
    </location>
</feature>
<dbReference type="Gene3D" id="2.60.40.150">
    <property type="entry name" value="C2 domain"/>
    <property type="match status" value="3"/>
</dbReference>
<dbReference type="HOGENOM" id="CLU_001661_1_1_1"/>
<dbReference type="GeneID" id="34526123"/>
<dbReference type="InterPro" id="IPR052455">
    <property type="entry name" value="Tricalbin_domain"/>
</dbReference>
<evidence type="ECO:0000256" key="4">
    <source>
        <dbReference type="ARBA" id="ARBA00022737"/>
    </source>
</evidence>
<evidence type="ECO:0000256" key="7">
    <source>
        <dbReference type="ARBA" id="ARBA00023121"/>
    </source>
</evidence>
<evidence type="ECO:0000256" key="10">
    <source>
        <dbReference type="SAM" id="MobiDB-lite"/>
    </source>
</evidence>
<keyword evidence="3 11" id="KW-0812">Transmembrane</keyword>
<dbReference type="STRING" id="1071383.J7RLL4"/>
<evidence type="ECO:0000256" key="11">
    <source>
        <dbReference type="SAM" id="Phobius"/>
    </source>
</evidence>
<accession>J7RLL4</accession>
<feature type="domain" description="SMP-LTD" evidence="13">
    <location>
        <begin position="180"/>
        <end position="383"/>
    </location>
</feature>
<dbReference type="PRINTS" id="PR00360">
    <property type="entry name" value="C2DOMAIN"/>
</dbReference>
<feature type="coiled-coil region" evidence="9">
    <location>
        <begin position="808"/>
        <end position="846"/>
    </location>
</feature>
<evidence type="ECO:0000256" key="5">
    <source>
        <dbReference type="ARBA" id="ARBA00022989"/>
    </source>
</evidence>
<keyword evidence="6" id="KW-0445">Lipid transport</keyword>
<evidence type="ECO:0000256" key="3">
    <source>
        <dbReference type="ARBA" id="ARBA00022692"/>
    </source>
</evidence>
<dbReference type="EMBL" id="HE978318">
    <property type="protein sequence ID" value="CCK70423.1"/>
    <property type="molecule type" value="Genomic_DNA"/>
</dbReference>
<dbReference type="PIRSF" id="PIRSF037232">
    <property type="entry name" value="Tricalbin"/>
    <property type="match status" value="1"/>
</dbReference>
<dbReference type="CDD" id="cd04040">
    <property type="entry name" value="C2D_Tricalbin-like"/>
    <property type="match status" value="1"/>
</dbReference>
<feature type="domain" description="C2" evidence="12">
    <location>
        <begin position="648"/>
        <end position="768"/>
    </location>
</feature>